<dbReference type="AlphaFoldDB" id="A0A9D1X6S9"/>
<reference evidence="1" key="1">
    <citation type="journal article" date="2021" name="PeerJ">
        <title>Extensive microbial diversity within the chicken gut microbiome revealed by metagenomics and culture.</title>
        <authorList>
            <person name="Gilroy R."/>
            <person name="Ravi A."/>
            <person name="Getino M."/>
            <person name="Pursley I."/>
            <person name="Horton D.L."/>
            <person name="Alikhan N.F."/>
            <person name="Baker D."/>
            <person name="Gharbi K."/>
            <person name="Hall N."/>
            <person name="Watson M."/>
            <person name="Adriaenssens E.M."/>
            <person name="Foster-Nyarko E."/>
            <person name="Jarju S."/>
            <person name="Secka A."/>
            <person name="Antonio M."/>
            <person name="Oren A."/>
            <person name="Chaudhuri R.R."/>
            <person name="La Ragione R."/>
            <person name="Hildebrand F."/>
            <person name="Pallen M.J."/>
        </authorList>
    </citation>
    <scope>NUCLEOTIDE SEQUENCE</scope>
    <source>
        <strain evidence="1">ChiGjej6B6-14162</strain>
    </source>
</reference>
<accession>A0A9D1X6S9</accession>
<sequence>MDKTDKNKNPIYAPVTLEFVTVALEYCSFIEKADEGTLFDFVDKATKLLPLLYLKAALLPPLEPDEEAELETTVTEAMYDDLRGRLSGLLGERDVFLDAFHEDMRYSDTPIATAISENLADVFQDIGDFIALFRQGNEPVMREALALCGHNFRHYWGERLLNALRALHDIRYDEEESLIENRDE</sequence>
<organism evidence="1 2">
    <name type="scientific">Candidatus Parabacteroides intestinipullorum</name>
    <dbReference type="NCBI Taxonomy" id="2838723"/>
    <lineage>
        <taxon>Bacteria</taxon>
        <taxon>Pseudomonadati</taxon>
        <taxon>Bacteroidota</taxon>
        <taxon>Bacteroidia</taxon>
        <taxon>Bacteroidales</taxon>
        <taxon>Tannerellaceae</taxon>
        <taxon>Parabacteroides</taxon>
    </lineage>
</organism>
<dbReference type="InterPro" id="IPR038312">
    <property type="entry name" value="DUF5063_sf"/>
</dbReference>
<comment type="caution">
    <text evidence="1">The sequence shown here is derived from an EMBL/GenBank/DDBJ whole genome shotgun (WGS) entry which is preliminary data.</text>
</comment>
<evidence type="ECO:0000313" key="2">
    <source>
        <dbReference type="Proteomes" id="UP000886740"/>
    </source>
</evidence>
<protein>
    <submittedName>
        <fullName evidence="1">DUF5063 domain-containing protein</fullName>
    </submittedName>
</protein>
<dbReference type="Gene3D" id="1.20.120.1550">
    <property type="entry name" value="Protein of unknown function DUF5063"/>
    <property type="match status" value="1"/>
</dbReference>
<dbReference type="Pfam" id="PF16702">
    <property type="entry name" value="DUF5063"/>
    <property type="match status" value="1"/>
</dbReference>
<name>A0A9D1X6S9_9BACT</name>
<dbReference type="EMBL" id="DXEL01000025">
    <property type="protein sequence ID" value="HIX73973.1"/>
    <property type="molecule type" value="Genomic_DNA"/>
</dbReference>
<dbReference type="Proteomes" id="UP000886740">
    <property type="component" value="Unassembled WGS sequence"/>
</dbReference>
<reference evidence="1" key="2">
    <citation type="submission" date="2021-04" db="EMBL/GenBank/DDBJ databases">
        <authorList>
            <person name="Gilroy R."/>
        </authorList>
    </citation>
    <scope>NUCLEOTIDE SEQUENCE</scope>
    <source>
        <strain evidence="1">ChiGjej6B6-14162</strain>
    </source>
</reference>
<evidence type="ECO:0000313" key="1">
    <source>
        <dbReference type="EMBL" id="HIX73973.1"/>
    </source>
</evidence>
<proteinExistence type="predicted"/>
<gene>
    <name evidence="1" type="ORF">H9977_02875</name>
</gene>
<dbReference type="InterPro" id="IPR032025">
    <property type="entry name" value="DUF5063"/>
</dbReference>